<keyword evidence="1" id="KW-1133">Transmembrane helix</keyword>
<organism evidence="2">
    <name type="scientific">bioreactor metagenome</name>
    <dbReference type="NCBI Taxonomy" id="1076179"/>
    <lineage>
        <taxon>unclassified sequences</taxon>
        <taxon>metagenomes</taxon>
        <taxon>ecological metagenomes</taxon>
    </lineage>
</organism>
<comment type="caution">
    <text evidence="2">The sequence shown here is derived from an EMBL/GenBank/DDBJ whole genome shotgun (WGS) entry which is preliminary data.</text>
</comment>
<evidence type="ECO:0008006" key="3">
    <source>
        <dbReference type="Google" id="ProtNLM"/>
    </source>
</evidence>
<reference evidence="2" key="1">
    <citation type="submission" date="2019-08" db="EMBL/GenBank/DDBJ databases">
        <authorList>
            <person name="Kucharzyk K."/>
            <person name="Murdoch R.W."/>
            <person name="Higgins S."/>
            <person name="Loffler F."/>
        </authorList>
    </citation>
    <scope>NUCLEOTIDE SEQUENCE</scope>
</reference>
<dbReference type="AlphaFoldDB" id="A0A645I402"/>
<protein>
    <recommendedName>
        <fullName evidence="3">Stage V sporulation protein AB</fullName>
    </recommendedName>
</protein>
<sequence>MYGDINIPISPIIIAVFEFCVGIFFGELAVSIAEVLNVFPIFMRRNRLTVGLGVIIPVIAVGKGIGLLMYYLISGFH</sequence>
<accession>A0A645I402</accession>
<dbReference type="Pfam" id="PF13782">
    <property type="entry name" value="SpoVAB"/>
    <property type="match status" value="1"/>
</dbReference>
<evidence type="ECO:0000256" key="1">
    <source>
        <dbReference type="SAM" id="Phobius"/>
    </source>
</evidence>
<feature type="transmembrane region" description="Helical" evidence="1">
    <location>
        <begin position="12"/>
        <end position="36"/>
    </location>
</feature>
<feature type="transmembrane region" description="Helical" evidence="1">
    <location>
        <begin position="48"/>
        <end position="73"/>
    </location>
</feature>
<dbReference type="EMBL" id="VSSQ01101357">
    <property type="protein sequence ID" value="MPN43144.1"/>
    <property type="molecule type" value="Genomic_DNA"/>
</dbReference>
<name>A0A645I402_9ZZZZ</name>
<keyword evidence="1" id="KW-0812">Transmembrane</keyword>
<gene>
    <name evidence="2" type="ORF">SDC9_190703</name>
</gene>
<dbReference type="InterPro" id="IPR020144">
    <property type="entry name" value="SpoVAB"/>
</dbReference>
<evidence type="ECO:0000313" key="2">
    <source>
        <dbReference type="EMBL" id="MPN43144.1"/>
    </source>
</evidence>
<keyword evidence="1" id="KW-0472">Membrane</keyword>
<proteinExistence type="predicted"/>